<keyword evidence="1" id="KW-0472">Membrane</keyword>
<evidence type="ECO:0000256" key="1">
    <source>
        <dbReference type="SAM" id="Phobius"/>
    </source>
</evidence>
<proteinExistence type="predicted"/>
<comment type="caution">
    <text evidence="2">The sequence shown here is derived from an EMBL/GenBank/DDBJ whole genome shotgun (WGS) entry which is preliminary data.</text>
</comment>
<organism evidence="2 3">
    <name type="scientific">Cohnella soli</name>
    <dbReference type="NCBI Taxonomy" id="425005"/>
    <lineage>
        <taxon>Bacteria</taxon>
        <taxon>Bacillati</taxon>
        <taxon>Bacillota</taxon>
        <taxon>Bacilli</taxon>
        <taxon>Bacillales</taxon>
        <taxon>Paenibacillaceae</taxon>
        <taxon>Cohnella</taxon>
    </lineage>
</organism>
<feature type="transmembrane region" description="Helical" evidence="1">
    <location>
        <begin position="129"/>
        <end position="155"/>
    </location>
</feature>
<dbReference type="InterPro" id="IPR002798">
    <property type="entry name" value="SpoIIM-like"/>
</dbReference>
<keyword evidence="1" id="KW-1133">Transmembrane helix</keyword>
<feature type="transmembrane region" description="Helical" evidence="1">
    <location>
        <begin position="81"/>
        <end position="108"/>
    </location>
</feature>
<accession>A0ABW0HPL0</accession>
<dbReference type="RefSeq" id="WP_378129679.1">
    <property type="nucleotide sequence ID" value="NZ_JBHSMI010000007.1"/>
</dbReference>
<gene>
    <name evidence="2" type="ORF">ACFPOF_03490</name>
</gene>
<keyword evidence="3" id="KW-1185">Reference proteome</keyword>
<protein>
    <submittedName>
        <fullName evidence="2">Stage II sporulation protein M</fullName>
    </submittedName>
</protein>
<feature type="transmembrane region" description="Helical" evidence="1">
    <location>
        <begin position="14"/>
        <end position="34"/>
    </location>
</feature>
<dbReference type="PANTHER" id="PTHR35337">
    <property type="entry name" value="SLR1478 PROTEIN"/>
    <property type="match status" value="1"/>
</dbReference>
<dbReference type="Pfam" id="PF01944">
    <property type="entry name" value="SpoIIM"/>
    <property type="match status" value="1"/>
</dbReference>
<dbReference type="PANTHER" id="PTHR35337:SF1">
    <property type="entry name" value="SLR1478 PROTEIN"/>
    <property type="match status" value="1"/>
</dbReference>
<evidence type="ECO:0000313" key="2">
    <source>
        <dbReference type="EMBL" id="MFC5401787.1"/>
    </source>
</evidence>
<name>A0ABW0HPL0_9BACL</name>
<feature type="transmembrane region" description="Helical" evidence="1">
    <location>
        <begin position="175"/>
        <end position="201"/>
    </location>
</feature>
<dbReference type="EMBL" id="JBHSMI010000007">
    <property type="protein sequence ID" value="MFC5401787.1"/>
    <property type="molecule type" value="Genomic_DNA"/>
</dbReference>
<evidence type="ECO:0000313" key="3">
    <source>
        <dbReference type="Proteomes" id="UP001596113"/>
    </source>
</evidence>
<keyword evidence="1" id="KW-0812">Transmembrane</keyword>
<sequence length="202" mass="22057">MFARKRLKLTWQEIRPYFIFSAMLFFAGIVIGMAPDAPTDFLKDQIKGLASIAEDVNRSAHPERTMFFLVLMNNMTASFLAMLYGLAAGIMPVVMLVTNGLVIGFLIDKASGAGQSVWELVLKGLLPHGIFELTAVFLACAFGMRFGVTLLKGVFGSLFGKKLPWQPFVNTAKGAVPALIAIFVLLLIGAGVESTITYWLMN</sequence>
<reference evidence="3" key="1">
    <citation type="journal article" date="2019" name="Int. J. Syst. Evol. Microbiol.">
        <title>The Global Catalogue of Microorganisms (GCM) 10K type strain sequencing project: providing services to taxonomists for standard genome sequencing and annotation.</title>
        <authorList>
            <consortium name="The Broad Institute Genomics Platform"/>
            <consortium name="The Broad Institute Genome Sequencing Center for Infectious Disease"/>
            <person name="Wu L."/>
            <person name="Ma J."/>
        </authorList>
    </citation>
    <scope>NUCLEOTIDE SEQUENCE [LARGE SCALE GENOMIC DNA]</scope>
    <source>
        <strain evidence="3">CGMCC 1.18575</strain>
    </source>
</reference>
<dbReference type="Proteomes" id="UP001596113">
    <property type="component" value="Unassembled WGS sequence"/>
</dbReference>